<keyword evidence="2" id="KW-1185">Reference proteome</keyword>
<dbReference type="AlphaFoldDB" id="W9RY95"/>
<sequence length="96" mass="10912">MPTFLNNINTCPWPLDIKYQLFLLVNEKNLLQIFGKRTTANQGRLRATAVTARAYRCWETVGRSPVASSPYLAFLVATSQAVAIHHLPREPRSRRS</sequence>
<dbReference type="Proteomes" id="UP000030645">
    <property type="component" value="Unassembled WGS sequence"/>
</dbReference>
<gene>
    <name evidence="1" type="ORF">L484_010169</name>
</gene>
<evidence type="ECO:0000313" key="2">
    <source>
        <dbReference type="Proteomes" id="UP000030645"/>
    </source>
</evidence>
<proteinExistence type="predicted"/>
<organism evidence="1 2">
    <name type="scientific">Morus notabilis</name>
    <dbReference type="NCBI Taxonomy" id="981085"/>
    <lineage>
        <taxon>Eukaryota</taxon>
        <taxon>Viridiplantae</taxon>
        <taxon>Streptophyta</taxon>
        <taxon>Embryophyta</taxon>
        <taxon>Tracheophyta</taxon>
        <taxon>Spermatophyta</taxon>
        <taxon>Magnoliopsida</taxon>
        <taxon>eudicotyledons</taxon>
        <taxon>Gunneridae</taxon>
        <taxon>Pentapetalae</taxon>
        <taxon>rosids</taxon>
        <taxon>fabids</taxon>
        <taxon>Rosales</taxon>
        <taxon>Moraceae</taxon>
        <taxon>Moreae</taxon>
        <taxon>Morus</taxon>
    </lineage>
</organism>
<dbReference type="EMBL" id="KE344746">
    <property type="protein sequence ID" value="EXB77343.1"/>
    <property type="molecule type" value="Genomic_DNA"/>
</dbReference>
<name>W9RY95_9ROSA</name>
<protein>
    <submittedName>
        <fullName evidence="1">Uncharacterized protein</fullName>
    </submittedName>
</protein>
<reference evidence="2" key="1">
    <citation type="submission" date="2013-01" db="EMBL/GenBank/DDBJ databases">
        <title>Draft Genome Sequence of a Mulberry Tree, Morus notabilis C.K. Schneid.</title>
        <authorList>
            <person name="He N."/>
            <person name="Zhao S."/>
        </authorList>
    </citation>
    <scope>NUCLEOTIDE SEQUENCE</scope>
</reference>
<evidence type="ECO:0000313" key="1">
    <source>
        <dbReference type="EMBL" id="EXB77343.1"/>
    </source>
</evidence>
<accession>W9RY95</accession>